<dbReference type="Proteomes" id="UP001139238">
    <property type="component" value="Unassembled WGS sequence"/>
</dbReference>
<proteinExistence type="predicted"/>
<accession>A0A9X2A2R9</accession>
<reference evidence="1" key="1">
    <citation type="submission" date="2021-08" db="EMBL/GenBank/DDBJ databases">
        <title>Complete genome sequence of Moraxella sp strain PS-22.</title>
        <authorList>
            <person name="Das S.K."/>
        </authorList>
    </citation>
    <scope>NUCLEOTIDE SEQUENCE</scope>
    <source>
        <strain evidence="1">PS-22</strain>
    </source>
</reference>
<keyword evidence="2" id="KW-1185">Reference proteome</keyword>
<name>A0A9X2A2R9_9GAMM</name>
<dbReference type="AlphaFoldDB" id="A0A9X2A2R9"/>
<evidence type="ECO:0000313" key="1">
    <source>
        <dbReference type="EMBL" id="MCG8148245.1"/>
    </source>
</evidence>
<dbReference type="RefSeq" id="WP_239743088.1">
    <property type="nucleotide sequence ID" value="NZ_JACSYB010000001.1"/>
</dbReference>
<evidence type="ECO:0000313" key="2">
    <source>
        <dbReference type="Proteomes" id="UP001139238"/>
    </source>
</evidence>
<organism evidence="1 2">
    <name type="scientific">Moraxella tetraodonis</name>
    <dbReference type="NCBI Taxonomy" id="2767221"/>
    <lineage>
        <taxon>Bacteria</taxon>
        <taxon>Pseudomonadati</taxon>
        <taxon>Pseudomonadota</taxon>
        <taxon>Gammaproteobacteria</taxon>
        <taxon>Moraxellales</taxon>
        <taxon>Moraxellaceae</taxon>
        <taxon>Moraxella</taxon>
    </lineage>
</organism>
<comment type="caution">
    <text evidence="1">The sequence shown here is derived from an EMBL/GenBank/DDBJ whole genome shotgun (WGS) entry which is preliminary data.</text>
</comment>
<protein>
    <submittedName>
        <fullName evidence="1">Uncharacterized protein</fullName>
    </submittedName>
</protein>
<dbReference type="EMBL" id="JACSYB010000001">
    <property type="protein sequence ID" value="MCG8148245.1"/>
    <property type="molecule type" value="Genomic_DNA"/>
</dbReference>
<gene>
    <name evidence="1" type="ORF">H9W84_08900</name>
</gene>
<sequence length="183" mass="21193">MAIVYKDDRWAKLEPSLITQITEQFKQFSPTQVRAFLLSLALETSANTDDCIVFMPLAYLVGQQPVAISKQSSIQTTSQEFPIDKKIEVNSKGITFEKAMMFNQMGILGNYDVGYEDNLEYIADFSKALQILLTKNALTAEDFINIVHYLLWVWETRFHRKDFYPEIVSRINQFLQPSEYNNL</sequence>